<gene>
    <name evidence="3" type="ORF">QCA50_013671</name>
</gene>
<evidence type="ECO:0000256" key="1">
    <source>
        <dbReference type="SAM" id="Phobius"/>
    </source>
</evidence>
<dbReference type="Pfam" id="PF00149">
    <property type="entry name" value="Metallophos"/>
    <property type="match status" value="1"/>
</dbReference>
<evidence type="ECO:0000313" key="4">
    <source>
        <dbReference type="Proteomes" id="UP001385951"/>
    </source>
</evidence>
<keyword evidence="1" id="KW-1133">Transmembrane helix</keyword>
<dbReference type="EMBL" id="JASBNA010000031">
    <property type="protein sequence ID" value="KAK7683408.1"/>
    <property type="molecule type" value="Genomic_DNA"/>
</dbReference>
<dbReference type="SUPFAM" id="SSF56300">
    <property type="entry name" value="Metallo-dependent phosphatases"/>
    <property type="match status" value="1"/>
</dbReference>
<dbReference type="CDD" id="cd07383">
    <property type="entry name" value="MPP_Dcr2"/>
    <property type="match status" value="1"/>
</dbReference>
<keyword evidence="1" id="KW-0812">Transmembrane</keyword>
<dbReference type="InterPro" id="IPR004843">
    <property type="entry name" value="Calcineurin-like_PHP"/>
</dbReference>
<dbReference type="PANTHER" id="PTHR32440:SF0">
    <property type="entry name" value="PHOSPHATASE DCR2-RELATED"/>
    <property type="match status" value="1"/>
</dbReference>
<evidence type="ECO:0000259" key="2">
    <source>
        <dbReference type="Pfam" id="PF00149"/>
    </source>
</evidence>
<dbReference type="Proteomes" id="UP001385951">
    <property type="component" value="Unassembled WGS sequence"/>
</dbReference>
<dbReference type="GO" id="GO:0004721">
    <property type="term" value="F:phosphoprotein phosphatase activity"/>
    <property type="evidence" value="ECO:0007669"/>
    <property type="project" value="TreeGrafter"/>
</dbReference>
<reference evidence="3 4" key="1">
    <citation type="submission" date="2022-09" db="EMBL/GenBank/DDBJ databases">
        <authorList>
            <person name="Palmer J.M."/>
        </authorList>
    </citation>
    <scope>NUCLEOTIDE SEQUENCE [LARGE SCALE GENOMIC DNA]</scope>
    <source>
        <strain evidence="3 4">DSM 7382</strain>
    </source>
</reference>
<name>A0AAW0FNZ3_9APHY</name>
<accession>A0AAW0FNZ3</accession>
<evidence type="ECO:0000313" key="3">
    <source>
        <dbReference type="EMBL" id="KAK7683408.1"/>
    </source>
</evidence>
<comment type="caution">
    <text evidence="3">The sequence shown here is derived from an EMBL/GenBank/DDBJ whole genome shotgun (WGS) entry which is preliminary data.</text>
</comment>
<keyword evidence="1" id="KW-0472">Membrane</keyword>
<feature type="transmembrane region" description="Helical" evidence="1">
    <location>
        <begin position="30"/>
        <end position="51"/>
    </location>
</feature>
<dbReference type="GO" id="GO:0005737">
    <property type="term" value="C:cytoplasm"/>
    <property type="evidence" value="ECO:0007669"/>
    <property type="project" value="TreeGrafter"/>
</dbReference>
<feature type="domain" description="Calcineurin-like phosphoesterase" evidence="2">
    <location>
        <begin position="324"/>
        <end position="496"/>
    </location>
</feature>
<dbReference type="InterPro" id="IPR029052">
    <property type="entry name" value="Metallo-depent_PP-like"/>
</dbReference>
<sequence length="696" mass="77163">MDAKRSLHAFPPAVMAPPTFPRLTRFLKSIFAPATTIFCFSVLLTFIFILYQPTPGPGALQRLGWQSWDAIVDGPVTADHVNVETPQTGGDASGAISIPGTPSTSPGVDWWNVTNPTTGQYDPVSLPLDVWDPLMPHDTGLSEIAATNCWIAPGGWPWATVDVCAPWSTNELDTTRGKWVLVDENLKMQGYGSLNLYYRRTRRLDIPLINEVRVVPDGQTPYGDGPSTGWSRVKVPVSPRGPRMFLWYKAEKTLQQMSEPDLKNIITEIDVIFGDDEPWYGFEKIEPPVAQGQKLSASVYITIRRGVKPPPRAPPLHFSHEGKFKVLQVADLHFSVTAGVCRDTPISPCPSSDNLTSSLIGKIIDAEKPDMVVFTGDQLNGQGTSWDSKTVLAKFAKSVTERGIPWAAIFGNHDDEDGESREYQAKWMQEMPYSLVQTGPKDIHGVGNYVLKVWSADASKTHLLTLYFLDSGSYSKGWLDIGGLIHGTEYDWIHQDQIDWFLEESARISAIERPFTPDGTKDLGELWERQSFDQVTPTTRRLAKPNALMFFHIPLEEAYAAADVDSRTGKPLDVGNHDIEGPGNAKKQAGFFHKGILSAMETDHRAGGDAREVKVVANGHCHLTDNCRRVNGVWMCFGGGGSYSGYGKVGFDRRFRIYDISDYGETIRTYKRTEHDEIIDEMVLVGSGAPPPYRSA</sequence>
<dbReference type="PANTHER" id="PTHR32440">
    <property type="entry name" value="PHOSPHATASE DCR2-RELATED-RELATED"/>
    <property type="match status" value="1"/>
</dbReference>
<dbReference type="AlphaFoldDB" id="A0AAW0FNZ3"/>
<keyword evidence="4" id="KW-1185">Reference proteome</keyword>
<protein>
    <recommendedName>
        <fullName evidence="2">Calcineurin-like phosphoesterase domain-containing protein</fullName>
    </recommendedName>
</protein>
<organism evidence="3 4">
    <name type="scientific">Cerrena zonata</name>
    <dbReference type="NCBI Taxonomy" id="2478898"/>
    <lineage>
        <taxon>Eukaryota</taxon>
        <taxon>Fungi</taxon>
        <taxon>Dikarya</taxon>
        <taxon>Basidiomycota</taxon>
        <taxon>Agaricomycotina</taxon>
        <taxon>Agaricomycetes</taxon>
        <taxon>Polyporales</taxon>
        <taxon>Cerrenaceae</taxon>
        <taxon>Cerrena</taxon>
    </lineage>
</organism>
<dbReference type="Gene3D" id="3.60.21.10">
    <property type="match status" value="1"/>
</dbReference>
<proteinExistence type="predicted"/>